<protein>
    <recommendedName>
        <fullName evidence="1">Immunity protein 63 domain-containing protein</fullName>
    </recommendedName>
</protein>
<name>A0A2F0P930_SERMA</name>
<sequence>MLTNINDLQKQVDMLVAKIDFPAQSIILHTSPVGDGTPYISFENGKYNYICSERGYEFSRKVTSSIDELLYWIIYDFVHAVAVDYELSNRIPGKDSRRIYFHKIIELMHMINESWGLKAQCHLDEILINSPYEDSLYP</sequence>
<dbReference type="EMBL" id="LJEX02000135">
    <property type="protein sequence ID" value="OCO80559.1"/>
    <property type="molecule type" value="Genomic_DNA"/>
</dbReference>
<evidence type="ECO:0000313" key="3">
    <source>
        <dbReference type="Proteomes" id="UP000050489"/>
    </source>
</evidence>
<gene>
    <name evidence="2" type="ORF">AN695_0225080</name>
</gene>
<organism evidence="2 3">
    <name type="scientific">Serratia marcescens</name>
    <dbReference type="NCBI Taxonomy" id="615"/>
    <lineage>
        <taxon>Bacteria</taxon>
        <taxon>Pseudomonadati</taxon>
        <taxon>Pseudomonadota</taxon>
        <taxon>Gammaproteobacteria</taxon>
        <taxon>Enterobacterales</taxon>
        <taxon>Yersiniaceae</taxon>
        <taxon>Serratia</taxon>
    </lineage>
</organism>
<accession>A0A2F0P930</accession>
<dbReference type="AlphaFoldDB" id="A0A2F0P930"/>
<evidence type="ECO:0000259" key="1">
    <source>
        <dbReference type="Pfam" id="PF15599"/>
    </source>
</evidence>
<dbReference type="Pfam" id="PF15599">
    <property type="entry name" value="Imm63"/>
    <property type="match status" value="1"/>
</dbReference>
<dbReference type="InterPro" id="IPR028952">
    <property type="entry name" value="Imm63"/>
</dbReference>
<proteinExistence type="predicted"/>
<reference evidence="3" key="1">
    <citation type="submission" date="2016-04" db="EMBL/GenBank/DDBJ databases">
        <authorList>
            <person name="Osei Sekyere J."/>
            <person name="Sivertsen A."/>
            <person name="Pedersen A.T."/>
            <person name="Sundsfjord A."/>
        </authorList>
    </citation>
    <scope>NUCLEOTIDE SEQUENCE [LARGE SCALE GENOMIC DNA]</scope>
    <source>
        <strain evidence="3">945174350</strain>
    </source>
</reference>
<comment type="caution">
    <text evidence="2">The sequence shown here is derived from an EMBL/GenBank/DDBJ whole genome shotgun (WGS) entry which is preliminary data.</text>
</comment>
<evidence type="ECO:0000313" key="2">
    <source>
        <dbReference type="EMBL" id="OCO80559.1"/>
    </source>
</evidence>
<dbReference type="RefSeq" id="WP_055317780.1">
    <property type="nucleotide sequence ID" value="NZ_CADDTT010000057.1"/>
</dbReference>
<feature type="domain" description="Immunity protein 63" evidence="1">
    <location>
        <begin position="44"/>
        <end position="120"/>
    </location>
</feature>
<dbReference type="Proteomes" id="UP000050489">
    <property type="component" value="Unassembled WGS sequence"/>
</dbReference>